<accession>A0ABQ6DYN7</accession>
<keyword evidence="3" id="KW-0443">Lipid metabolism</keyword>
<protein>
    <submittedName>
        <fullName evidence="5">AMP-dependent synthetase</fullName>
    </submittedName>
</protein>
<dbReference type="SUPFAM" id="SSF56801">
    <property type="entry name" value="Acetyl-CoA synthetase-like"/>
    <property type="match status" value="1"/>
</dbReference>
<dbReference type="PROSITE" id="PS00455">
    <property type="entry name" value="AMP_BINDING"/>
    <property type="match status" value="1"/>
</dbReference>
<dbReference type="CDD" id="cd05907">
    <property type="entry name" value="VL_LC_FACS_like"/>
    <property type="match status" value="1"/>
</dbReference>
<dbReference type="PANTHER" id="PTHR43272:SF32">
    <property type="entry name" value="AMP-DEPENDENT SYNTHETASE_LIGASE DOMAIN-CONTAINING PROTEIN"/>
    <property type="match status" value="1"/>
</dbReference>
<evidence type="ECO:0000256" key="2">
    <source>
        <dbReference type="ARBA" id="ARBA00022832"/>
    </source>
</evidence>
<reference evidence="6" key="1">
    <citation type="journal article" date="2019" name="Int. J. Syst. Evol. Microbiol.">
        <title>The Global Catalogue of Microorganisms (GCM) 10K type strain sequencing project: providing services to taxonomists for standard genome sequencing and annotation.</title>
        <authorList>
            <consortium name="The Broad Institute Genomics Platform"/>
            <consortium name="The Broad Institute Genome Sequencing Center for Infectious Disease"/>
            <person name="Wu L."/>
            <person name="Ma J."/>
        </authorList>
    </citation>
    <scope>NUCLEOTIDE SEQUENCE [LARGE SCALE GENOMIC DNA]</scope>
    <source>
        <strain evidence="6">NBRC 103166</strain>
    </source>
</reference>
<dbReference type="RefSeq" id="WP_284203376.1">
    <property type="nucleotide sequence ID" value="NZ_BSPQ01000002.1"/>
</dbReference>
<sequence length="585" mass="66001">MQNYKTLPEMVQHVVNTYMNSSALNYKEKGQWQALSSEKFYETIRRLTLGLRALGVQHNDGFAIISSPSPQWIMMDLAIMLNRAISVPMFANVSSKHFEFQKKDSNINYIFINDSNLLDDNISDALKGFKKVISLENNYSAKNGLSFDKLLELGDQQSSKQPQLFSLMRDTVQPDDIATIIYTSGSTGMPKGVELSHHNLISQIKATSELFKLDPSKDKILTCLPLAHVFERMVSYFYLSTGTPLYFADDIKKVGDLLREINPTVITLVPRLLEKVYAKMHSRIEDQSGLKQKLMSSAFERAVTKVPAKNTVADKVYDKLIYSKLRVALGGELRLLIVGGSALSESMENFFKNIGFDIFQGYGLTEASPVLAVNYPGHVRYRTVGKVYPGVEVKIAEDNEILAKGPNIMIGYHNNETATAEAINSDGWLHTGDLGSLDEDGFLTITGRKKELFKTSNGKYVSPVPIEQTLCKSELIDMAAIIGEDRRFVSCLLFPDYENLDAIREHRGYSDMSNSDFLHSDEVKKEIKEVVQSVNAQLSAWEKIQKYKFVKHPITVETGELTPTMKLRRHVVEDKFKQIIDDFYS</sequence>
<keyword evidence="2" id="KW-0276">Fatty acid metabolism</keyword>
<dbReference type="EMBL" id="BSPQ01000002">
    <property type="protein sequence ID" value="GLS90259.1"/>
    <property type="molecule type" value="Genomic_DNA"/>
</dbReference>
<dbReference type="Pfam" id="PF23562">
    <property type="entry name" value="AMP-binding_C_3"/>
    <property type="match status" value="1"/>
</dbReference>
<evidence type="ECO:0000313" key="5">
    <source>
        <dbReference type="EMBL" id="GLS90259.1"/>
    </source>
</evidence>
<name>A0ABQ6DYN7_9GAMM</name>
<evidence type="ECO:0000259" key="4">
    <source>
        <dbReference type="Pfam" id="PF00501"/>
    </source>
</evidence>
<keyword evidence="1" id="KW-0436">Ligase</keyword>
<dbReference type="Pfam" id="PF00501">
    <property type="entry name" value="AMP-binding"/>
    <property type="match status" value="1"/>
</dbReference>
<dbReference type="InterPro" id="IPR042099">
    <property type="entry name" value="ANL_N_sf"/>
</dbReference>
<evidence type="ECO:0000313" key="6">
    <source>
        <dbReference type="Proteomes" id="UP001157353"/>
    </source>
</evidence>
<dbReference type="Gene3D" id="3.40.50.12780">
    <property type="entry name" value="N-terminal domain of ligase-like"/>
    <property type="match status" value="1"/>
</dbReference>
<gene>
    <name evidence="5" type="primary">fadD</name>
    <name evidence="5" type="ORF">GCM10007916_13260</name>
</gene>
<evidence type="ECO:0000256" key="3">
    <source>
        <dbReference type="ARBA" id="ARBA00023098"/>
    </source>
</evidence>
<dbReference type="InterPro" id="IPR000873">
    <property type="entry name" value="AMP-dep_synth/lig_dom"/>
</dbReference>
<comment type="caution">
    <text evidence="5">The sequence shown here is derived from an EMBL/GenBank/DDBJ whole genome shotgun (WGS) entry which is preliminary data.</text>
</comment>
<feature type="domain" description="AMP-dependent synthetase/ligase" evidence="4">
    <location>
        <begin position="12"/>
        <end position="413"/>
    </location>
</feature>
<dbReference type="Proteomes" id="UP001157353">
    <property type="component" value="Unassembled WGS sequence"/>
</dbReference>
<organism evidence="5 6">
    <name type="scientific">Psychromonas marina</name>
    <dbReference type="NCBI Taxonomy" id="88364"/>
    <lineage>
        <taxon>Bacteria</taxon>
        <taxon>Pseudomonadati</taxon>
        <taxon>Pseudomonadota</taxon>
        <taxon>Gammaproteobacteria</taxon>
        <taxon>Alteromonadales</taxon>
        <taxon>Psychromonadaceae</taxon>
        <taxon>Psychromonas</taxon>
    </lineage>
</organism>
<evidence type="ECO:0000256" key="1">
    <source>
        <dbReference type="ARBA" id="ARBA00022598"/>
    </source>
</evidence>
<dbReference type="PANTHER" id="PTHR43272">
    <property type="entry name" value="LONG-CHAIN-FATTY-ACID--COA LIGASE"/>
    <property type="match status" value="1"/>
</dbReference>
<dbReference type="InterPro" id="IPR020845">
    <property type="entry name" value="AMP-binding_CS"/>
</dbReference>
<proteinExistence type="predicted"/>
<keyword evidence="6" id="KW-1185">Reference proteome</keyword>